<reference evidence="3 4" key="1">
    <citation type="journal article" date="2018" name="Nat. Ecol. Evol.">
        <title>Pezizomycetes genomes reveal the molecular basis of ectomycorrhizal truffle lifestyle.</title>
        <authorList>
            <person name="Murat C."/>
            <person name="Payen T."/>
            <person name="Noel B."/>
            <person name="Kuo A."/>
            <person name="Morin E."/>
            <person name="Chen J."/>
            <person name="Kohler A."/>
            <person name="Krizsan K."/>
            <person name="Balestrini R."/>
            <person name="Da Silva C."/>
            <person name="Montanini B."/>
            <person name="Hainaut M."/>
            <person name="Levati E."/>
            <person name="Barry K.W."/>
            <person name="Belfiori B."/>
            <person name="Cichocki N."/>
            <person name="Clum A."/>
            <person name="Dockter R.B."/>
            <person name="Fauchery L."/>
            <person name="Guy J."/>
            <person name="Iotti M."/>
            <person name="Le Tacon F."/>
            <person name="Lindquist E.A."/>
            <person name="Lipzen A."/>
            <person name="Malagnac F."/>
            <person name="Mello A."/>
            <person name="Molinier V."/>
            <person name="Miyauchi S."/>
            <person name="Poulain J."/>
            <person name="Riccioni C."/>
            <person name="Rubini A."/>
            <person name="Sitrit Y."/>
            <person name="Splivallo R."/>
            <person name="Traeger S."/>
            <person name="Wang M."/>
            <person name="Zifcakova L."/>
            <person name="Wipf D."/>
            <person name="Zambonelli A."/>
            <person name="Paolocci F."/>
            <person name="Nowrousian M."/>
            <person name="Ottonello S."/>
            <person name="Baldrian P."/>
            <person name="Spatafora J.W."/>
            <person name="Henrissat B."/>
            <person name="Nagy L.G."/>
            <person name="Aury J.M."/>
            <person name="Wincker P."/>
            <person name="Grigoriev I.V."/>
            <person name="Bonfante P."/>
            <person name="Martin F.M."/>
        </authorList>
    </citation>
    <scope>NUCLEOTIDE SEQUENCE [LARGE SCALE GENOMIC DNA]</scope>
    <source>
        <strain evidence="3 4">RN42</strain>
    </source>
</reference>
<dbReference type="AlphaFoldDB" id="A0A3N4HE32"/>
<accession>A0A3N4HE32</accession>
<protein>
    <submittedName>
        <fullName evidence="3">Uncharacterized protein</fullName>
    </submittedName>
</protein>
<feature type="compositionally biased region" description="Low complexity" evidence="2">
    <location>
        <begin position="111"/>
        <end position="138"/>
    </location>
</feature>
<proteinExistence type="predicted"/>
<evidence type="ECO:0000256" key="2">
    <source>
        <dbReference type="SAM" id="MobiDB-lite"/>
    </source>
</evidence>
<feature type="coiled-coil region" evidence="1">
    <location>
        <begin position="190"/>
        <end position="221"/>
    </location>
</feature>
<dbReference type="Proteomes" id="UP000275078">
    <property type="component" value="Unassembled WGS sequence"/>
</dbReference>
<keyword evidence="4" id="KW-1185">Reference proteome</keyword>
<evidence type="ECO:0000313" key="4">
    <source>
        <dbReference type="Proteomes" id="UP000275078"/>
    </source>
</evidence>
<keyword evidence="1" id="KW-0175">Coiled coil</keyword>
<gene>
    <name evidence="3" type="ORF">BJ508DRAFT_334981</name>
</gene>
<name>A0A3N4HE32_ASCIM</name>
<evidence type="ECO:0000313" key="3">
    <source>
        <dbReference type="EMBL" id="RPA72495.1"/>
    </source>
</evidence>
<feature type="region of interest" description="Disordered" evidence="2">
    <location>
        <begin position="109"/>
        <end position="140"/>
    </location>
</feature>
<organism evidence="3 4">
    <name type="scientific">Ascobolus immersus RN42</name>
    <dbReference type="NCBI Taxonomy" id="1160509"/>
    <lineage>
        <taxon>Eukaryota</taxon>
        <taxon>Fungi</taxon>
        <taxon>Dikarya</taxon>
        <taxon>Ascomycota</taxon>
        <taxon>Pezizomycotina</taxon>
        <taxon>Pezizomycetes</taxon>
        <taxon>Pezizales</taxon>
        <taxon>Ascobolaceae</taxon>
        <taxon>Ascobolus</taxon>
    </lineage>
</organism>
<dbReference type="EMBL" id="ML119859">
    <property type="protein sequence ID" value="RPA72495.1"/>
    <property type="molecule type" value="Genomic_DNA"/>
</dbReference>
<sequence length="250" mass="26668">MSSSLLTPLLPSNPALHPKHPGYAQLQVLLPLPGAVINPSLGDAFARHTVFYPAPPTMQNHDTEGDSVRLDDCIVAVDGNFQPSRVTMADILNAFGDTVSILYGPAPSSLSHATSGTPSPSTSSHSAHSSLQSPSTLSEDNGSDHILASLDLSTLIAACDLETAVFMKGTLERALEMLETLEPYRRSERVQAAMTQVDEHKAELRRVLEEIEDRVALAELKHDVGEICAGLYEGMLLALSGGVDSKTDAE</sequence>
<evidence type="ECO:0000256" key="1">
    <source>
        <dbReference type="SAM" id="Coils"/>
    </source>
</evidence>